<dbReference type="Proteomes" id="UP001150581">
    <property type="component" value="Unassembled WGS sequence"/>
</dbReference>
<keyword evidence="2" id="KW-1185">Reference proteome</keyword>
<accession>A0ACC1IB69</accession>
<protein>
    <submittedName>
        <fullName evidence="1">Uncharacterized protein</fullName>
    </submittedName>
</protein>
<organism evidence="1 2">
    <name type="scientific">Kickxella alabastrina</name>
    <dbReference type="NCBI Taxonomy" id="61397"/>
    <lineage>
        <taxon>Eukaryota</taxon>
        <taxon>Fungi</taxon>
        <taxon>Fungi incertae sedis</taxon>
        <taxon>Zoopagomycota</taxon>
        <taxon>Kickxellomycotina</taxon>
        <taxon>Kickxellomycetes</taxon>
        <taxon>Kickxellales</taxon>
        <taxon>Kickxellaceae</taxon>
        <taxon>Kickxella</taxon>
    </lineage>
</organism>
<reference evidence="1" key="1">
    <citation type="submission" date="2022-07" db="EMBL/GenBank/DDBJ databases">
        <title>Phylogenomic reconstructions and comparative analyses of Kickxellomycotina fungi.</title>
        <authorList>
            <person name="Reynolds N.K."/>
            <person name="Stajich J.E."/>
            <person name="Barry K."/>
            <person name="Grigoriev I.V."/>
            <person name="Crous P."/>
            <person name="Smith M.E."/>
        </authorList>
    </citation>
    <scope>NUCLEOTIDE SEQUENCE</scope>
    <source>
        <strain evidence="1">Benny 63K</strain>
    </source>
</reference>
<gene>
    <name evidence="1" type="ORF">LPJ66_007955</name>
</gene>
<evidence type="ECO:0000313" key="1">
    <source>
        <dbReference type="EMBL" id="KAJ1889583.1"/>
    </source>
</evidence>
<evidence type="ECO:0000313" key="2">
    <source>
        <dbReference type="Proteomes" id="UP001150581"/>
    </source>
</evidence>
<name>A0ACC1IB69_9FUNG</name>
<proteinExistence type="predicted"/>
<sequence length="342" mass="36208">MRVHFLSFLATTAVVGTLSYAAPSKPSISRIVGGVQAPADEYKFIAYIDFFDLKTGGTYCTGSLIAPNVVLTAAHCVYDSPTNMTAPEDVTVRFTHTVPRFPSTTRSYDVIKVVPHPNFNLDDGPDDIALLILNSTIPDSVATKVKLYKGDYFLDTPLEAAGFGITEELNRTKADVLMKVDLKTSNTEACRKYISEYNPATMICTEGPVGKSPCHGDSGGPLLMSIDNGSDGFALLGLTSFGSGEGNNDALCGADGAAGFYTRASAYVSWIAEAADLSISNFTTTNKTTHVGELDEIPESDFLDDVESNAESNSSGADSFKLVSVSATILAALGTGVSAMFF</sequence>
<dbReference type="EMBL" id="JANBPG010001516">
    <property type="protein sequence ID" value="KAJ1889583.1"/>
    <property type="molecule type" value="Genomic_DNA"/>
</dbReference>
<comment type="caution">
    <text evidence="1">The sequence shown here is derived from an EMBL/GenBank/DDBJ whole genome shotgun (WGS) entry which is preliminary data.</text>
</comment>